<sequence>MNLPPSSKSSAPFQSPDPNSLGLYNQENRLVQANPQASFFIHIKALWGLLEQDVVPDPTPVQHLNKIWTNFSDVSQLESIAEAQSPSSLVTHHNITIGAPIKKSRISKL</sequence>
<feature type="non-terminal residue" evidence="2">
    <location>
        <position position="109"/>
    </location>
</feature>
<keyword evidence="3" id="KW-1185">Reference proteome</keyword>
<name>A0A0L6VI64_9BASI</name>
<dbReference type="Proteomes" id="UP000037035">
    <property type="component" value="Unassembled WGS sequence"/>
</dbReference>
<feature type="region of interest" description="Disordered" evidence="1">
    <location>
        <begin position="1"/>
        <end position="22"/>
    </location>
</feature>
<dbReference type="AlphaFoldDB" id="A0A0L6VI64"/>
<evidence type="ECO:0000256" key="1">
    <source>
        <dbReference type="SAM" id="MobiDB-lite"/>
    </source>
</evidence>
<dbReference type="VEuPathDB" id="FungiDB:VP01_1552g1"/>
<evidence type="ECO:0000313" key="2">
    <source>
        <dbReference type="EMBL" id="KNZ60443.1"/>
    </source>
</evidence>
<dbReference type="EMBL" id="LAVV01006142">
    <property type="protein sequence ID" value="KNZ60443.1"/>
    <property type="molecule type" value="Genomic_DNA"/>
</dbReference>
<proteinExistence type="predicted"/>
<evidence type="ECO:0000313" key="3">
    <source>
        <dbReference type="Proteomes" id="UP000037035"/>
    </source>
</evidence>
<organism evidence="2 3">
    <name type="scientific">Puccinia sorghi</name>
    <dbReference type="NCBI Taxonomy" id="27349"/>
    <lineage>
        <taxon>Eukaryota</taxon>
        <taxon>Fungi</taxon>
        <taxon>Dikarya</taxon>
        <taxon>Basidiomycota</taxon>
        <taxon>Pucciniomycotina</taxon>
        <taxon>Pucciniomycetes</taxon>
        <taxon>Pucciniales</taxon>
        <taxon>Pucciniaceae</taxon>
        <taxon>Puccinia</taxon>
    </lineage>
</organism>
<protein>
    <submittedName>
        <fullName evidence="2">Uncharacterized protein</fullName>
    </submittedName>
</protein>
<gene>
    <name evidence="2" type="ORF">VP01_1552g1</name>
</gene>
<comment type="caution">
    <text evidence="2">The sequence shown here is derived from an EMBL/GenBank/DDBJ whole genome shotgun (WGS) entry which is preliminary data.</text>
</comment>
<accession>A0A0L6VI64</accession>
<reference evidence="2 3" key="1">
    <citation type="submission" date="2015-08" db="EMBL/GenBank/DDBJ databases">
        <title>Next Generation Sequencing and Analysis of the Genome of Puccinia sorghi L Schw, the Causal Agent of Maize Common Rust.</title>
        <authorList>
            <person name="Rochi L."/>
            <person name="Burguener G."/>
            <person name="Darino M."/>
            <person name="Turjanski A."/>
            <person name="Kreff E."/>
            <person name="Dieguez M.J."/>
            <person name="Sacco F."/>
        </authorList>
    </citation>
    <scope>NUCLEOTIDE SEQUENCE [LARGE SCALE GENOMIC DNA]</scope>
    <source>
        <strain evidence="2 3">RO10H11247</strain>
    </source>
</reference>